<dbReference type="InterPro" id="IPR003593">
    <property type="entry name" value="AAA+_ATPase"/>
</dbReference>
<accession>A0ABD6E6B0</accession>
<dbReference type="InterPro" id="IPR027417">
    <property type="entry name" value="P-loop_NTPase"/>
</dbReference>
<comment type="caution">
    <text evidence="6">The sequence shown here is derived from an EMBL/GenBank/DDBJ whole genome shotgun (WGS) entry which is preliminary data.</text>
</comment>
<keyword evidence="7" id="KW-1185">Reference proteome</keyword>
<dbReference type="InterPro" id="IPR053016">
    <property type="entry name" value="CTF18-RFC_complex"/>
</dbReference>
<dbReference type="SUPFAM" id="SSF52540">
    <property type="entry name" value="P-loop containing nucleoside triphosphate hydrolases"/>
    <property type="match status" value="1"/>
</dbReference>
<keyword evidence="2" id="KW-0539">Nucleus</keyword>
<dbReference type="GO" id="GO:0005634">
    <property type="term" value="C:nucleus"/>
    <property type="evidence" value="ECO:0007669"/>
    <property type="project" value="UniProtKB-SubCell"/>
</dbReference>
<dbReference type="Gene3D" id="1.10.8.60">
    <property type="match status" value="1"/>
</dbReference>
<name>A0ABD6E6B0_9BILA</name>
<evidence type="ECO:0000256" key="1">
    <source>
        <dbReference type="ARBA" id="ARBA00004123"/>
    </source>
</evidence>
<organism evidence="6 7">
    <name type="scientific">Gnathostoma spinigerum</name>
    <dbReference type="NCBI Taxonomy" id="75299"/>
    <lineage>
        <taxon>Eukaryota</taxon>
        <taxon>Metazoa</taxon>
        <taxon>Ecdysozoa</taxon>
        <taxon>Nematoda</taxon>
        <taxon>Chromadorea</taxon>
        <taxon>Rhabditida</taxon>
        <taxon>Spirurina</taxon>
        <taxon>Gnathostomatomorpha</taxon>
        <taxon>Gnathostomatoidea</taxon>
        <taxon>Gnathostomatidae</taxon>
        <taxon>Gnathostoma</taxon>
    </lineage>
</organism>
<reference evidence="6 7" key="1">
    <citation type="submission" date="2024-08" db="EMBL/GenBank/DDBJ databases">
        <title>Gnathostoma spinigerum genome.</title>
        <authorList>
            <person name="Gonzalez-Bertolin B."/>
            <person name="Monzon S."/>
            <person name="Zaballos A."/>
            <person name="Jimenez P."/>
            <person name="Dekumyoy P."/>
            <person name="Varona S."/>
            <person name="Cuesta I."/>
            <person name="Sumanam S."/>
            <person name="Adisakwattana P."/>
            <person name="Gasser R.B."/>
            <person name="Hernandez-Gonzalez A."/>
            <person name="Young N.D."/>
            <person name="Perteguer M.J."/>
        </authorList>
    </citation>
    <scope>NUCLEOTIDE SEQUENCE [LARGE SCALE GENOMIC DNA]</scope>
    <source>
        <strain evidence="6">AL3</strain>
        <tissue evidence="6">Liver</tissue>
    </source>
</reference>
<gene>
    <name evidence="6" type="ORF">AB6A40_001395</name>
</gene>
<feature type="coiled-coil region" evidence="4">
    <location>
        <begin position="86"/>
        <end position="116"/>
    </location>
</feature>
<dbReference type="EMBL" id="JBGFUD010000513">
    <property type="protein sequence ID" value="MFH4974686.1"/>
    <property type="molecule type" value="Genomic_DNA"/>
</dbReference>
<evidence type="ECO:0000313" key="6">
    <source>
        <dbReference type="EMBL" id="MFH4974686.1"/>
    </source>
</evidence>
<dbReference type="Gene3D" id="3.40.50.300">
    <property type="entry name" value="P-loop containing nucleotide triphosphate hydrolases"/>
    <property type="match status" value="1"/>
</dbReference>
<dbReference type="CDD" id="cd00009">
    <property type="entry name" value="AAA"/>
    <property type="match status" value="1"/>
</dbReference>
<dbReference type="PANTHER" id="PTHR46765">
    <property type="entry name" value="P-LOOP CONTAINING NUCLEOSIDE TRIPHOSPHATE HYDROLASES SUPERFAMILY PROTEIN"/>
    <property type="match status" value="1"/>
</dbReference>
<evidence type="ECO:0000259" key="5">
    <source>
        <dbReference type="SMART" id="SM00382"/>
    </source>
</evidence>
<dbReference type="PANTHER" id="PTHR46765:SF1">
    <property type="entry name" value="P-LOOP CONTAINING NUCLEOSIDE TRIPHOSPHATE HYDROLASES SUPERFAMILY PROTEIN"/>
    <property type="match status" value="1"/>
</dbReference>
<protein>
    <recommendedName>
        <fullName evidence="5">AAA+ ATPase domain-containing protein</fullName>
    </recommendedName>
</protein>
<evidence type="ECO:0000256" key="2">
    <source>
        <dbReference type="ARBA" id="ARBA00023242"/>
    </source>
</evidence>
<keyword evidence="4" id="KW-0175">Coiled coil</keyword>
<dbReference type="SMART" id="SM00382">
    <property type="entry name" value="AAA"/>
    <property type="match status" value="1"/>
</dbReference>
<feature type="domain" description="AAA+ ATPase" evidence="5">
    <location>
        <begin position="298"/>
        <end position="424"/>
    </location>
</feature>
<evidence type="ECO:0000256" key="3">
    <source>
        <dbReference type="ARBA" id="ARBA00043975"/>
    </source>
</evidence>
<dbReference type="Proteomes" id="UP001608902">
    <property type="component" value="Unassembled WGS sequence"/>
</dbReference>
<evidence type="ECO:0000313" key="7">
    <source>
        <dbReference type="Proteomes" id="UP001608902"/>
    </source>
</evidence>
<evidence type="ECO:0000256" key="4">
    <source>
        <dbReference type="SAM" id="Coils"/>
    </source>
</evidence>
<dbReference type="InterPro" id="IPR003959">
    <property type="entry name" value="ATPase_AAA_core"/>
</dbReference>
<dbReference type="Pfam" id="PF00004">
    <property type="entry name" value="AAA"/>
    <property type="match status" value="1"/>
</dbReference>
<proteinExistence type="inferred from homology"/>
<sequence length="807" mass="91875">MCLYERVSPYFDLTSSLKSMDDEECAPIVSGCGSSIDDDQLCYPGYESENVALEALNCLERKTPKRRIHTDDCSPIDWHLRIACSLDEAEKKRRRIENDEKMLECLTKRIKQCRQQKRAVASSSRSRTNEEVVEDASKYSVIFRLPPTDGSSWIGFNSVEGERLYLKLLKSGQEKKLVEREVKRKPKQFLNSQPMELLLSEADQLKTCRLEGNADKDGLIASCAHADHRIESALWVDKYAPKTFTDLLTDDRINRALLKYLKMWDECVFHRPVLDSVETGDRLSDSINMESGRPPRPVQKVVLLSGPAGSGKTTLASVIVRLAGYRVSEMNASDDRNISDFERRIEGAVRSLRTLDSDPRPSCLVVDEVDGAPAVGIKYLCKTVMAKGRSATRRPIICICNNSYVPALRELRSISLVINVPPIEIHRLIKRVELIAIQERVQIEGAAVEELCRMCSCDVRLTINTLQFLAVQSSSLIDIEKLRKYDVKQNLSRDKGLFDAWSVVFDLGRHKSGRGLILSTSERMDQVAAVARQYTGEMDRFHAGLFSNYLSTSSRKLSVNNIYRAAEQFCFFDMEQTTIQITQNFTLNKYLIIVSVSLHLLLASQNVHGKMTFPLAEQNMIQCRKQSTETLDCMLANVQLRCTTRAELILLVLPYLIRIIQPPLKPLTAQLYGGQDYVRIRQVVSLMHLFSLTFKPVISENGVNFVFSPSIDAVVLFPLEERSEYESNVNNAARQMIAREIELDQLRSQENAEKTEINVANDIPLNHFPNIHNGTEEASKITYRYNMHKAAAIRRQIRLRKLIWNWF</sequence>
<comment type="similarity">
    <text evidence="3">Belongs to the activator 1 small subunits family. CTF18 subfamily.</text>
</comment>
<comment type="subcellular location">
    <subcellularLocation>
        <location evidence="1">Nucleus</location>
    </subcellularLocation>
</comment>
<dbReference type="AlphaFoldDB" id="A0ABD6E6B0"/>